<gene>
    <name evidence="1" type="ORF">H6G14_30870</name>
</gene>
<name>A0ABR8BPA4_9NOSO</name>
<organism evidence="1 2">
    <name type="scientific">Nostoc parmelioides FACHB-3921</name>
    <dbReference type="NCBI Taxonomy" id="2692909"/>
    <lineage>
        <taxon>Bacteria</taxon>
        <taxon>Bacillati</taxon>
        <taxon>Cyanobacteriota</taxon>
        <taxon>Cyanophyceae</taxon>
        <taxon>Nostocales</taxon>
        <taxon>Nostocaceae</taxon>
        <taxon>Nostoc</taxon>
    </lineage>
</organism>
<dbReference type="EMBL" id="JACJQL010000108">
    <property type="protein sequence ID" value="MBD2255605.1"/>
    <property type="molecule type" value="Genomic_DNA"/>
</dbReference>
<keyword evidence="2" id="KW-1185">Reference proteome</keyword>
<dbReference type="RefSeq" id="WP_190572618.1">
    <property type="nucleotide sequence ID" value="NZ_JACJQL010000108.1"/>
</dbReference>
<reference evidence="1 2" key="1">
    <citation type="journal article" date="2020" name="ISME J.">
        <title>Comparative genomics reveals insights into cyanobacterial evolution and habitat adaptation.</title>
        <authorList>
            <person name="Chen M.Y."/>
            <person name="Teng W.K."/>
            <person name="Zhao L."/>
            <person name="Hu C.X."/>
            <person name="Zhou Y.K."/>
            <person name="Han B.P."/>
            <person name="Song L.R."/>
            <person name="Shu W.S."/>
        </authorList>
    </citation>
    <scope>NUCLEOTIDE SEQUENCE [LARGE SCALE GENOMIC DNA]</scope>
    <source>
        <strain evidence="1 2">FACHB-3921</strain>
    </source>
</reference>
<protein>
    <submittedName>
        <fullName evidence="1">Uncharacterized protein</fullName>
    </submittedName>
</protein>
<dbReference type="Proteomes" id="UP000621307">
    <property type="component" value="Unassembled WGS sequence"/>
</dbReference>
<accession>A0ABR8BPA4</accession>
<evidence type="ECO:0000313" key="2">
    <source>
        <dbReference type="Proteomes" id="UP000621307"/>
    </source>
</evidence>
<comment type="caution">
    <text evidence="1">The sequence shown here is derived from an EMBL/GenBank/DDBJ whole genome shotgun (WGS) entry which is preliminary data.</text>
</comment>
<evidence type="ECO:0000313" key="1">
    <source>
        <dbReference type="EMBL" id="MBD2255605.1"/>
    </source>
</evidence>
<proteinExistence type="predicted"/>
<sequence length="66" mass="7649">MNALPLPELIAKSQELVREIRQHPQFKVLKFDCDVTLSDVSQFFNTLQHEATTCSLERLNREGFSQ</sequence>